<keyword evidence="2" id="KW-0129">CBS domain</keyword>
<feature type="domain" description="CBS" evidence="3">
    <location>
        <begin position="173"/>
        <end position="228"/>
    </location>
</feature>
<evidence type="ECO:0000256" key="2">
    <source>
        <dbReference type="ARBA" id="ARBA00023122"/>
    </source>
</evidence>
<dbReference type="PANTHER" id="PTHR22777">
    <property type="entry name" value="HEMOLYSIN-RELATED"/>
    <property type="match status" value="1"/>
</dbReference>
<feature type="non-terminal residue" evidence="4">
    <location>
        <position position="1"/>
    </location>
</feature>
<sequence>LGVTAPLLFVFKDSVPKNVFRRMPETLTYRLARPMLLADMLLKVTGLTYLVRVFSGGLLRLLGRKRVTHSLFGHEALASVVAEGHAAGTLTLSQRDMAHRVMNISRVRLTDVLCPMDRVVSAPPDESREDFLRQIHQHDYSRLPLIDPEGQVVGVVDVYDVLQDDVGKPIAEWMVDPLVIPADVNVIQALYTMQKAKCSLAIIDEGGKHVGIVTIKDLVEEIVGELEAW</sequence>
<dbReference type="SMART" id="SM00116">
    <property type="entry name" value="CBS"/>
    <property type="match status" value="2"/>
</dbReference>
<organism evidence="4">
    <name type="scientific">marine sediment metagenome</name>
    <dbReference type="NCBI Taxonomy" id="412755"/>
    <lineage>
        <taxon>unclassified sequences</taxon>
        <taxon>metagenomes</taxon>
        <taxon>ecological metagenomes</taxon>
    </lineage>
</organism>
<gene>
    <name evidence="4" type="ORF">LCGC14_2610530</name>
</gene>
<dbReference type="AlphaFoldDB" id="A0A0F9CH22"/>
<dbReference type="PROSITE" id="PS51371">
    <property type="entry name" value="CBS"/>
    <property type="match status" value="2"/>
</dbReference>
<comment type="caution">
    <text evidence="4">The sequence shown here is derived from an EMBL/GenBank/DDBJ whole genome shotgun (WGS) entry which is preliminary data.</text>
</comment>
<dbReference type="InterPro" id="IPR000644">
    <property type="entry name" value="CBS_dom"/>
</dbReference>
<accession>A0A0F9CH22</accession>
<dbReference type="InterPro" id="IPR002550">
    <property type="entry name" value="CNNM"/>
</dbReference>
<dbReference type="Pfam" id="PF00571">
    <property type="entry name" value="CBS"/>
    <property type="match status" value="2"/>
</dbReference>
<name>A0A0F9CH22_9ZZZZ</name>
<keyword evidence="1" id="KW-0677">Repeat</keyword>
<protein>
    <recommendedName>
        <fullName evidence="3">CBS domain-containing protein</fullName>
    </recommendedName>
</protein>
<dbReference type="SUPFAM" id="SSF54631">
    <property type="entry name" value="CBS-domain pair"/>
    <property type="match status" value="1"/>
</dbReference>
<dbReference type="Gene3D" id="3.10.580.10">
    <property type="entry name" value="CBS-domain"/>
    <property type="match status" value="1"/>
</dbReference>
<dbReference type="EMBL" id="LAZR01044305">
    <property type="protein sequence ID" value="KKL04991.1"/>
    <property type="molecule type" value="Genomic_DNA"/>
</dbReference>
<dbReference type="PANTHER" id="PTHR22777:SF17">
    <property type="entry name" value="UPF0053 PROTEIN SLL0260"/>
    <property type="match status" value="1"/>
</dbReference>
<reference evidence="4" key="1">
    <citation type="journal article" date="2015" name="Nature">
        <title>Complex archaea that bridge the gap between prokaryotes and eukaryotes.</title>
        <authorList>
            <person name="Spang A."/>
            <person name="Saw J.H."/>
            <person name="Jorgensen S.L."/>
            <person name="Zaremba-Niedzwiedzka K."/>
            <person name="Martijn J."/>
            <person name="Lind A.E."/>
            <person name="van Eijk R."/>
            <person name="Schleper C."/>
            <person name="Guy L."/>
            <person name="Ettema T.J."/>
        </authorList>
    </citation>
    <scope>NUCLEOTIDE SEQUENCE</scope>
</reference>
<dbReference type="GO" id="GO:0005886">
    <property type="term" value="C:plasma membrane"/>
    <property type="evidence" value="ECO:0007669"/>
    <property type="project" value="TreeGrafter"/>
</dbReference>
<dbReference type="Pfam" id="PF01595">
    <property type="entry name" value="CNNM"/>
    <property type="match status" value="1"/>
</dbReference>
<dbReference type="InterPro" id="IPR046342">
    <property type="entry name" value="CBS_dom_sf"/>
</dbReference>
<feature type="domain" description="CBS" evidence="3">
    <location>
        <begin position="113"/>
        <end position="172"/>
    </location>
</feature>
<evidence type="ECO:0000259" key="3">
    <source>
        <dbReference type="PROSITE" id="PS51371"/>
    </source>
</evidence>
<evidence type="ECO:0000313" key="4">
    <source>
        <dbReference type="EMBL" id="KKL04991.1"/>
    </source>
</evidence>
<proteinExistence type="predicted"/>
<evidence type="ECO:0000256" key="1">
    <source>
        <dbReference type="ARBA" id="ARBA00022737"/>
    </source>
</evidence>